<evidence type="ECO:0000256" key="5">
    <source>
        <dbReference type="ARBA" id="ARBA00071898"/>
    </source>
</evidence>
<dbReference type="OrthoDB" id="2190767at2759"/>
<comment type="similarity">
    <text evidence="1">Belongs to the archease family.</text>
</comment>
<dbReference type="Proteomes" id="UP000028828">
    <property type="component" value="Unassembled WGS sequence"/>
</dbReference>
<feature type="domain" description="Archease" evidence="7">
    <location>
        <begin position="137"/>
        <end position="263"/>
    </location>
</feature>
<dbReference type="InterPro" id="IPR023572">
    <property type="entry name" value="Archease_dom"/>
</dbReference>
<dbReference type="Pfam" id="PF01951">
    <property type="entry name" value="Archease"/>
    <property type="match status" value="1"/>
</dbReference>
<keyword evidence="4" id="KW-0106">Calcium</keyword>
<evidence type="ECO:0000259" key="7">
    <source>
        <dbReference type="Pfam" id="PF01951"/>
    </source>
</evidence>
<evidence type="ECO:0000256" key="6">
    <source>
        <dbReference type="SAM" id="MobiDB-lite"/>
    </source>
</evidence>
<organism evidence="8 9">
    <name type="scientific">Toxoplasma gondii p89</name>
    <dbReference type="NCBI Taxonomy" id="943119"/>
    <lineage>
        <taxon>Eukaryota</taxon>
        <taxon>Sar</taxon>
        <taxon>Alveolata</taxon>
        <taxon>Apicomplexa</taxon>
        <taxon>Conoidasida</taxon>
        <taxon>Coccidia</taxon>
        <taxon>Eucoccidiorida</taxon>
        <taxon>Eimeriorina</taxon>
        <taxon>Sarcocystidae</taxon>
        <taxon>Toxoplasma</taxon>
    </lineage>
</organism>
<dbReference type="FunFam" id="3.55.10.10:FF:000002">
    <property type="entry name" value="Archease, putative"/>
    <property type="match status" value="1"/>
</dbReference>
<proteinExistence type="inferred from homology"/>
<dbReference type="InterPro" id="IPR036820">
    <property type="entry name" value="Archease_dom_sf"/>
</dbReference>
<dbReference type="PANTHER" id="PTHR12682">
    <property type="entry name" value="ARCHEASE"/>
    <property type="match status" value="1"/>
</dbReference>
<evidence type="ECO:0000256" key="1">
    <source>
        <dbReference type="ARBA" id="ARBA00007963"/>
    </source>
</evidence>
<sequence>MEENVSGSEASAKADPPVIEVAGVSVRSLPPRPHTRKHHRQPVDLDGCFSNTDTHTVPFSSSRDRETQNPAHTAVSLAKPPAPFEHSPCRPTDQPRSCVEPSDSLASTVESGEKSTEGRQNAGIPAPAADTDRRCGFEYLDHTADVIIHAWGSSLGEAFGRAGQALFHYMTDTGRVEARERRTIDVSGRDLEDLLFHFLDELLFLYGSDYFVARKVSVTELDSANGRLVCEVAGERFDRTKHSQGTEVKAITMHEMKIWRKPQREALGSEGGAETDRETRGEKPVEVFVLVDI</sequence>
<dbReference type="InterPro" id="IPR002804">
    <property type="entry name" value="Archease"/>
</dbReference>
<feature type="region of interest" description="Disordered" evidence="6">
    <location>
        <begin position="24"/>
        <end position="127"/>
    </location>
</feature>
<evidence type="ECO:0000256" key="2">
    <source>
        <dbReference type="ARBA" id="ARBA00022694"/>
    </source>
</evidence>
<gene>
    <name evidence="8" type="ORF">TGP89_299990</name>
</gene>
<dbReference type="GO" id="GO:0072669">
    <property type="term" value="C:tRNA-splicing ligase complex"/>
    <property type="evidence" value="ECO:0007669"/>
    <property type="project" value="TreeGrafter"/>
</dbReference>
<evidence type="ECO:0000256" key="3">
    <source>
        <dbReference type="ARBA" id="ARBA00022723"/>
    </source>
</evidence>
<reference evidence="8 9" key="1">
    <citation type="submission" date="2014-03" db="EMBL/GenBank/DDBJ databases">
        <authorList>
            <person name="Sibley D."/>
            <person name="Venepally P."/>
            <person name="Karamycheva S."/>
            <person name="Hadjithomas M."/>
            <person name="Khan A."/>
            <person name="Brunk B."/>
            <person name="Roos D."/>
            <person name="Caler E."/>
            <person name="Lorenzi H."/>
        </authorList>
    </citation>
    <scope>NUCLEOTIDE SEQUENCE [LARGE SCALE GENOMIC DNA]</scope>
    <source>
        <strain evidence="9">p89</strain>
    </source>
</reference>
<name>A0A086J9A6_TOXGO</name>
<comment type="caution">
    <text evidence="8">The sequence shown here is derived from an EMBL/GenBank/DDBJ whole genome shotgun (WGS) entry which is preliminary data.</text>
</comment>
<dbReference type="AlphaFoldDB" id="A0A086J9A6"/>
<dbReference type="GO" id="GO:0006388">
    <property type="term" value="P:tRNA splicing, via endonucleolytic cleavage and ligation"/>
    <property type="evidence" value="ECO:0007669"/>
    <property type="project" value="TreeGrafter"/>
</dbReference>
<dbReference type="PANTHER" id="PTHR12682:SF11">
    <property type="entry name" value="PROTEIN ARCHEASE"/>
    <property type="match status" value="1"/>
</dbReference>
<feature type="compositionally biased region" description="Polar residues" evidence="6">
    <location>
        <begin position="49"/>
        <end position="61"/>
    </location>
</feature>
<dbReference type="Gene3D" id="3.55.10.10">
    <property type="entry name" value="Archease domain"/>
    <property type="match status" value="1"/>
</dbReference>
<evidence type="ECO:0000313" key="8">
    <source>
        <dbReference type="EMBL" id="KFG28724.1"/>
    </source>
</evidence>
<protein>
    <recommendedName>
        <fullName evidence="5">Protein archease-like</fullName>
    </recommendedName>
</protein>
<dbReference type="VEuPathDB" id="ToxoDB:TGP89_299990"/>
<keyword evidence="3" id="KW-0479">Metal-binding</keyword>
<evidence type="ECO:0000256" key="4">
    <source>
        <dbReference type="ARBA" id="ARBA00022837"/>
    </source>
</evidence>
<accession>A0A086J9A6</accession>
<keyword evidence="2" id="KW-0819">tRNA processing</keyword>
<evidence type="ECO:0000313" key="9">
    <source>
        <dbReference type="Proteomes" id="UP000028828"/>
    </source>
</evidence>
<dbReference type="SUPFAM" id="SSF69819">
    <property type="entry name" value="MTH1598-like"/>
    <property type="match status" value="1"/>
</dbReference>
<dbReference type="EMBL" id="AEYI02002304">
    <property type="protein sequence ID" value="KFG28724.1"/>
    <property type="molecule type" value="Genomic_DNA"/>
</dbReference>
<dbReference type="GO" id="GO:0046872">
    <property type="term" value="F:metal ion binding"/>
    <property type="evidence" value="ECO:0007669"/>
    <property type="project" value="UniProtKB-KW"/>
</dbReference>